<proteinExistence type="predicted"/>
<accession>A9IXG1</accession>
<dbReference type="Proteomes" id="UP000001592">
    <property type="component" value="Chromosome"/>
</dbReference>
<name>A9IXG1_BART1</name>
<sequence>MNISLNEVKDVIELASEEIEPVRRGSKYAQRSDVQAYQDELDMNGSLEV</sequence>
<dbReference type="AlphaFoldDB" id="A9IXG1"/>
<evidence type="ECO:0000313" key="1">
    <source>
        <dbReference type="EMBL" id="CAK02169.1"/>
    </source>
</evidence>
<reference evidence="1 2" key="1">
    <citation type="journal article" date="2007" name="Nat. Genet.">
        <title>Genomic analysis of Bartonella identifies type IV secretion systems as host adaptability factors.</title>
        <authorList>
            <person name="Saenz H.L."/>
            <person name="Engel P."/>
            <person name="Stoeckli M.C."/>
            <person name="Lanz C."/>
            <person name="Raddatz G."/>
            <person name="Vayssier-Taussat M."/>
            <person name="Birtles R."/>
            <person name="Schuster S.C."/>
            <person name="Dehio C."/>
        </authorList>
    </citation>
    <scope>NUCLEOTIDE SEQUENCE [LARGE SCALE GENOMIC DNA]</scope>
    <source>
        <strain evidence="2">DSM 28219 / CCUG 45778 / CIP 105476 / IBS 506</strain>
    </source>
</reference>
<dbReference type="HOGENOM" id="CLU_3132736_0_0_5"/>
<evidence type="ECO:0000313" key="2">
    <source>
        <dbReference type="Proteomes" id="UP000001592"/>
    </source>
</evidence>
<organism evidence="1 2">
    <name type="scientific">Bartonella tribocorum (strain DSM 28219 / CCUG 45778 / CIP 105476 / IBS 506)</name>
    <dbReference type="NCBI Taxonomy" id="382640"/>
    <lineage>
        <taxon>Bacteria</taxon>
        <taxon>Pseudomonadati</taxon>
        <taxon>Pseudomonadota</taxon>
        <taxon>Alphaproteobacteria</taxon>
        <taxon>Hyphomicrobiales</taxon>
        <taxon>Bartonellaceae</taxon>
        <taxon>Bartonella</taxon>
    </lineage>
</organism>
<protein>
    <submittedName>
        <fullName evidence="1">Uncharacterized protein</fullName>
    </submittedName>
</protein>
<keyword evidence="2" id="KW-1185">Reference proteome</keyword>
<gene>
    <name evidence="1" type="ordered locus">BT_1912</name>
</gene>
<dbReference type="RefSeq" id="WP_012232245.1">
    <property type="nucleotide sequence ID" value="NC_010161.1"/>
</dbReference>
<dbReference type="KEGG" id="btr:BT_1912"/>
<dbReference type="EMBL" id="AM260525">
    <property type="protein sequence ID" value="CAK02169.1"/>
    <property type="molecule type" value="Genomic_DNA"/>
</dbReference>